<dbReference type="GeneID" id="89521572"/>
<evidence type="ECO:0000256" key="3">
    <source>
        <dbReference type="ARBA" id="ARBA00022475"/>
    </source>
</evidence>
<dbReference type="GO" id="GO:0015740">
    <property type="term" value="P:C4-dicarboxylate transport"/>
    <property type="evidence" value="ECO:0007669"/>
    <property type="project" value="TreeGrafter"/>
</dbReference>
<evidence type="ECO:0000256" key="2">
    <source>
        <dbReference type="ARBA" id="ARBA00022448"/>
    </source>
</evidence>
<keyword evidence="12" id="KW-1185">Reference proteome</keyword>
<proteinExistence type="inferred from homology"/>
<feature type="transmembrane region" description="Helical" evidence="9">
    <location>
        <begin position="50"/>
        <end position="68"/>
    </location>
</feature>
<dbReference type="GO" id="GO:0005886">
    <property type="term" value="C:plasma membrane"/>
    <property type="evidence" value="ECO:0007669"/>
    <property type="project" value="UniProtKB-SubCell"/>
</dbReference>
<dbReference type="RefSeq" id="WP_036630559.1">
    <property type="nucleotide sequence ID" value="NZ_CAUWCU010000001.1"/>
</dbReference>
<organism evidence="11 12">
    <name type="scientific">Dysosmobacter welbionis</name>
    <dbReference type="NCBI Taxonomy" id="2093857"/>
    <lineage>
        <taxon>Bacteria</taxon>
        <taxon>Bacillati</taxon>
        <taxon>Bacillota</taxon>
        <taxon>Clostridia</taxon>
        <taxon>Eubacteriales</taxon>
        <taxon>Oscillospiraceae</taxon>
        <taxon>Dysosmobacter</taxon>
    </lineage>
</organism>
<dbReference type="InterPro" id="IPR007387">
    <property type="entry name" value="TRAP_DctQ"/>
</dbReference>
<accession>A0A4D7B191</accession>
<comment type="subcellular location">
    <subcellularLocation>
        <location evidence="1">Cell inner membrane</location>
        <topology evidence="1">Multi-pass membrane protein</topology>
    </subcellularLocation>
</comment>
<comment type="similarity">
    <text evidence="8">Belongs to the TRAP transporter small permease family.</text>
</comment>
<evidence type="ECO:0000256" key="6">
    <source>
        <dbReference type="ARBA" id="ARBA00022989"/>
    </source>
</evidence>
<evidence type="ECO:0000259" key="10">
    <source>
        <dbReference type="Pfam" id="PF04290"/>
    </source>
</evidence>
<evidence type="ECO:0000256" key="1">
    <source>
        <dbReference type="ARBA" id="ARBA00004429"/>
    </source>
</evidence>
<keyword evidence="3" id="KW-1003">Cell membrane</keyword>
<evidence type="ECO:0000256" key="8">
    <source>
        <dbReference type="ARBA" id="ARBA00038436"/>
    </source>
</evidence>
<dbReference type="PANTHER" id="PTHR35011">
    <property type="entry name" value="2,3-DIKETO-L-GULONATE TRAP TRANSPORTER SMALL PERMEASE PROTEIN YIAM"/>
    <property type="match status" value="1"/>
</dbReference>
<dbReference type="AlphaFoldDB" id="A0A4D7B191"/>
<sequence>MKTYKTIMNGLTKVEEFVLCVITVVVTAITFINVLSRYVFHSNFAWSEELVINVFILMIMLGCALATRDGSMITLSLIFDNVGVGGKKILTVIDTVVNLIFYAILIYTGFNKVFDQISTGKETFSLGWPEWVFTILLPIGSIFLVLHAIEYLVDVMSNKAACVKPAETEGGKETV</sequence>
<evidence type="ECO:0000313" key="12">
    <source>
        <dbReference type="Proteomes" id="UP000298642"/>
    </source>
</evidence>
<feature type="transmembrane region" description="Helical" evidence="9">
    <location>
        <begin position="17"/>
        <end position="38"/>
    </location>
</feature>
<keyword evidence="4" id="KW-0997">Cell inner membrane</keyword>
<dbReference type="InterPro" id="IPR055348">
    <property type="entry name" value="DctQ"/>
</dbReference>
<feature type="transmembrane region" description="Helical" evidence="9">
    <location>
        <begin position="89"/>
        <end position="110"/>
    </location>
</feature>
<dbReference type="Proteomes" id="UP000298642">
    <property type="component" value="Chromosome"/>
</dbReference>
<name>A0A4D7B191_9FIRM</name>
<keyword evidence="5 9" id="KW-0812">Transmembrane</keyword>
<keyword evidence="6 9" id="KW-1133">Transmembrane helix</keyword>
<protein>
    <submittedName>
        <fullName evidence="11">TRAP transporter small permease</fullName>
    </submittedName>
</protein>
<evidence type="ECO:0000256" key="4">
    <source>
        <dbReference type="ARBA" id="ARBA00022519"/>
    </source>
</evidence>
<reference evidence="12" key="1">
    <citation type="submission" date="2018-12" db="EMBL/GenBank/DDBJ databases">
        <title>Dusodibacter welbiota gen. nov., sp. nov., isolated from human faeces and emended description of the Oscillibacter genus.</title>
        <authorList>
            <person name="Le Roy T."/>
            <person name="Van der Smissen P."/>
            <person name="Delzenne N."/>
            <person name="Muccioli G."/>
            <person name="Collet J.F."/>
            <person name="Cani P.D."/>
        </authorList>
    </citation>
    <scope>NUCLEOTIDE SEQUENCE [LARGE SCALE GENOMIC DNA]</scope>
    <source>
        <strain evidence="12">J115</strain>
    </source>
</reference>
<keyword evidence="2" id="KW-0813">Transport</keyword>
<evidence type="ECO:0000256" key="5">
    <source>
        <dbReference type="ARBA" id="ARBA00022692"/>
    </source>
</evidence>
<dbReference type="EMBL" id="CP034413">
    <property type="protein sequence ID" value="QCI60062.1"/>
    <property type="molecule type" value="Genomic_DNA"/>
</dbReference>
<gene>
    <name evidence="11" type="ORF">EIO64_13250</name>
</gene>
<dbReference type="KEGG" id="obj:EIO64_13250"/>
<evidence type="ECO:0000313" key="11">
    <source>
        <dbReference type="EMBL" id="QCI60062.1"/>
    </source>
</evidence>
<feature type="transmembrane region" description="Helical" evidence="9">
    <location>
        <begin position="130"/>
        <end position="149"/>
    </location>
</feature>
<dbReference type="GO" id="GO:0022857">
    <property type="term" value="F:transmembrane transporter activity"/>
    <property type="evidence" value="ECO:0007669"/>
    <property type="project" value="TreeGrafter"/>
</dbReference>
<evidence type="ECO:0000256" key="9">
    <source>
        <dbReference type="SAM" id="Phobius"/>
    </source>
</evidence>
<dbReference type="Pfam" id="PF04290">
    <property type="entry name" value="DctQ"/>
    <property type="match status" value="1"/>
</dbReference>
<dbReference type="PANTHER" id="PTHR35011:SF2">
    <property type="entry name" value="2,3-DIKETO-L-GULONATE TRAP TRANSPORTER SMALL PERMEASE PROTEIN YIAM"/>
    <property type="match status" value="1"/>
</dbReference>
<feature type="domain" description="Tripartite ATP-independent periplasmic transporters DctQ component" evidence="10">
    <location>
        <begin position="27"/>
        <end position="155"/>
    </location>
</feature>
<keyword evidence="7 9" id="KW-0472">Membrane</keyword>
<evidence type="ECO:0000256" key="7">
    <source>
        <dbReference type="ARBA" id="ARBA00023136"/>
    </source>
</evidence>